<feature type="region of interest" description="Disordered" evidence="3">
    <location>
        <begin position="150"/>
        <end position="373"/>
    </location>
</feature>
<keyword evidence="2" id="KW-0175">Coiled coil</keyword>
<feature type="compositionally biased region" description="Basic and acidic residues" evidence="3">
    <location>
        <begin position="57"/>
        <end position="71"/>
    </location>
</feature>
<feature type="compositionally biased region" description="Basic and acidic residues" evidence="3">
    <location>
        <begin position="334"/>
        <end position="356"/>
    </location>
</feature>
<dbReference type="Proteomes" id="UP000192927">
    <property type="component" value="Unassembled WGS sequence"/>
</dbReference>
<feature type="compositionally biased region" description="Polar residues" evidence="3">
    <location>
        <begin position="73"/>
        <end position="106"/>
    </location>
</feature>
<feature type="compositionally biased region" description="Low complexity" evidence="3">
    <location>
        <begin position="1"/>
        <end position="29"/>
    </location>
</feature>
<accession>A0A1W5DCD8</accession>
<evidence type="ECO:0000256" key="2">
    <source>
        <dbReference type="ARBA" id="ARBA00023054"/>
    </source>
</evidence>
<feature type="region of interest" description="Disordered" evidence="3">
    <location>
        <begin position="1"/>
        <end position="138"/>
    </location>
</feature>
<dbReference type="EMBL" id="FWEW01003741">
    <property type="protein sequence ID" value="SLM40675.1"/>
    <property type="molecule type" value="Genomic_DNA"/>
</dbReference>
<sequence>MSFLNSVLSSIGGSGGQLLSPTTETPSSTFRKPPANSSSKRIAQNLSQDVSSGVAKRKADDGLSAPKDKTMRPSVSSGGQSQKLSNTPKIQASTTMPAKPHISSSGALGLMPYRGTSKTGTVSPIPARAEPKAPPKKGSYAEIMARAKASQTASAHVGIIKHKPKEKLSKKEQIALAKGLTLKTKQNPKDPARANSSDPNKTTSPHTPDAPPTKARSNGAPSSSKKPAQPSYTGTAKSKPTPSYKGTMKPLPPPSLLSKQKPTPRDTSSDERSHPRSRSTSVTHASSKHRPRPPNTTTTTDEDADEEEEEEEEEMDSDLSDMEAGFSDVEQEDERALKAAKREDQFEAMMERELKRQKERKRREAGRGMGRAG</sequence>
<protein>
    <submittedName>
        <fullName evidence="4">Chromatin SPT2</fullName>
    </submittedName>
</protein>
<name>A0A1W5DCD8_9LECA</name>
<feature type="compositionally biased region" description="Acidic residues" evidence="3">
    <location>
        <begin position="300"/>
        <end position="321"/>
    </location>
</feature>
<evidence type="ECO:0000313" key="5">
    <source>
        <dbReference type="Proteomes" id="UP000192927"/>
    </source>
</evidence>
<dbReference type="AlphaFoldDB" id="A0A1W5DCD8"/>
<organism evidence="4 5">
    <name type="scientific">Lasallia pustulata</name>
    <dbReference type="NCBI Taxonomy" id="136370"/>
    <lineage>
        <taxon>Eukaryota</taxon>
        <taxon>Fungi</taxon>
        <taxon>Dikarya</taxon>
        <taxon>Ascomycota</taxon>
        <taxon>Pezizomycotina</taxon>
        <taxon>Lecanoromycetes</taxon>
        <taxon>OSLEUM clade</taxon>
        <taxon>Umbilicariomycetidae</taxon>
        <taxon>Umbilicariales</taxon>
        <taxon>Umbilicariaceae</taxon>
        <taxon>Lasallia</taxon>
    </lineage>
</organism>
<comment type="similarity">
    <text evidence="1">Belongs to the SPT2 family.</text>
</comment>
<reference evidence="5" key="1">
    <citation type="submission" date="2017-03" db="EMBL/GenBank/DDBJ databases">
        <authorList>
            <person name="Sharma R."/>
            <person name="Thines M."/>
        </authorList>
    </citation>
    <scope>NUCLEOTIDE SEQUENCE [LARGE SCALE GENOMIC DNA]</scope>
</reference>
<proteinExistence type="inferred from homology"/>
<dbReference type="InterPro" id="IPR013256">
    <property type="entry name" value="Chromatin_SPT2"/>
</dbReference>
<feature type="compositionally biased region" description="Low complexity" evidence="3">
    <location>
        <begin position="220"/>
        <end position="231"/>
    </location>
</feature>
<feature type="compositionally biased region" description="Basic and acidic residues" evidence="3">
    <location>
        <begin position="263"/>
        <end position="274"/>
    </location>
</feature>
<evidence type="ECO:0000313" key="4">
    <source>
        <dbReference type="EMBL" id="SLM40675.1"/>
    </source>
</evidence>
<evidence type="ECO:0000256" key="1">
    <source>
        <dbReference type="ARBA" id="ARBA00006461"/>
    </source>
</evidence>
<dbReference type="SMART" id="SM00784">
    <property type="entry name" value="SPT2"/>
    <property type="match status" value="1"/>
</dbReference>
<feature type="compositionally biased region" description="Polar residues" evidence="3">
    <location>
        <begin position="194"/>
        <end position="206"/>
    </location>
</feature>
<feature type="compositionally biased region" description="Polar residues" evidence="3">
    <location>
        <begin position="35"/>
        <end position="51"/>
    </location>
</feature>
<evidence type="ECO:0000256" key="3">
    <source>
        <dbReference type="SAM" id="MobiDB-lite"/>
    </source>
</evidence>
<keyword evidence="5" id="KW-1185">Reference proteome</keyword>
<feature type="compositionally biased region" description="Polar residues" evidence="3">
    <location>
        <begin position="232"/>
        <end position="241"/>
    </location>
</feature>